<dbReference type="AlphaFoldDB" id="A0A5P8M559"/>
<evidence type="ECO:0000256" key="1">
    <source>
        <dbReference type="SAM" id="SignalP"/>
    </source>
</evidence>
<evidence type="ECO:0000313" key="3">
    <source>
        <dbReference type="Proteomes" id="UP000326779"/>
    </source>
</evidence>
<dbReference type="KEGG" id="lhb:D1010_09630"/>
<name>A0A5P8M559_9LACO</name>
<dbReference type="Proteomes" id="UP000326779">
    <property type="component" value="Chromosome"/>
</dbReference>
<dbReference type="EMBL" id="CP045143">
    <property type="protein sequence ID" value="QFR23648.1"/>
    <property type="molecule type" value="Genomic_DNA"/>
</dbReference>
<evidence type="ECO:0000313" key="2">
    <source>
        <dbReference type="EMBL" id="QFR23648.1"/>
    </source>
</evidence>
<feature type="signal peptide" evidence="1">
    <location>
        <begin position="1"/>
        <end position="36"/>
    </location>
</feature>
<dbReference type="Gene3D" id="2.60.40.740">
    <property type="match status" value="2"/>
</dbReference>
<proteinExistence type="predicted"/>
<dbReference type="RefSeq" id="WP_152260850.1">
    <property type="nucleotide sequence ID" value="NZ_CP045143.1"/>
</dbReference>
<accession>A0A5P8M559</accession>
<gene>
    <name evidence="2" type="ORF">D1010_09630</name>
</gene>
<reference evidence="2 3" key="1">
    <citation type="submission" date="2019-10" db="EMBL/GenBank/DDBJ databases">
        <title>The completed genome of Lactobacillus harbinensis M1.</title>
        <authorList>
            <person name="Zheng Y."/>
        </authorList>
    </citation>
    <scope>NUCLEOTIDE SEQUENCE [LARGE SCALE GENOMIC DNA]</scope>
    <source>
        <strain evidence="2 3">M1</strain>
    </source>
</reference>
<feature type="chain" id="PRO_5025072398" description="Isopeptide-forming domain-containing fimbrial protein" evidence="1">
    <location>
        <begin position="37"/>
        <end position="679"/>
    </location>
</feature>
<protein>
    <recommendedName>
        <fullName evidence="4">Isopeptide-forming domain-containing fimbrial protein</fullName>
    </recommendedName>
</protein>
<organism evidence="2 3">
    <name type="scientific">Schleiferilactobacillus harbinensis</name>
    <dbReference type="NCBI Taxonomy" id="304207"/>
    <lineage>
        <taxon>Bacteria</taxon>
        <taxon>Bacillati</taxon>
        <taxon>Bacillota</taxon>
        <taxon>Bacilli</taxon>
        <taxon>Lactobacillales</taxon>
        <taxon>Lactobacillaceae</taxon>
        <taxon>Schleiferilactobacillus</taxon>
    </lineage>
</organism>
<sequence length="679" mass="74933">MASEQIKLRMTRAATLLTVLLGILVTLLVSTGAAHAAPISSAPGFRPAESSSIPTGYGWVAHVTKLTKATPFGDVTWAKAGPVPGATFGNGYNDHNYAFNVYDPKAIANKGNFGVFYDTIGDYYGRKIDMSMTVEDWIVPDASKGDDHAGTDQLWQLVGIDKASLGTLVPALRVRYDFFDHVTHEPLKVFGNFTFYDIDDMQAVYYPPQTAQIIHNVYARSNTIVNYHAIGDGQLYYEDQHIGTDGDDPKSTISLTYGQSSSFDLTWCGSNALGKLDRITALTGTYNPEARKNLVQPTMTYDPVTEYYIALDARGILPQEPAVPTKMVTDSDENRVKDNLLKDRYEDYTYENDHDVQDVRPEFYFKSYTFSDQIDPVLDVKDVKVVNDELKDVTYMFTANTNKDNKVTFRATDAALSHSDFYGHTYTYKIHVGIKPGASLAAYQDPDHPDQAKIDNVSQVTIDDQTRESNVVHTRVKFRDPLAAKYVSADGTGTNTTMNVDYTKPYTYRLDFQVPDTQKTLAKIVLTDNVEPVQTVQSVKVIDDLTGKDITDQGKLSDGQPTTWTADQPDTYHGKVLHMYVAVKLNNTADLLKYLNKDTGNVEVPNHGSLDYGEKPVDTPTTHVIPPKVEGSVDKKIELNTTDGQAKIEDVIAALAKLQSDAAAATNDSKAASSSATTK</sequence>
<keyword evidence="1" id="KW-0732">Signal</keyword>
<evidence type="ECO:0008006" key="4">
    <source>
        <dbReference type="Google" id="ProtNLM"/>
    </source>
</evidence>